<protein>
    <submittedName>
        <fullName evidence="2">Uncharacterized protein</fullName>
    </submittedName>
</protein>
<proteinExistence type="predicted"/>
<dbReference type="EMBL" id="LVLJ01000984">
    <property type="protein sequence ID" value="OAE31779.1"/>
    <property type="molecule type" value="Genomic_DNA"/>
</dbReference>
<keyword evidence="3" id="KW-1185">Reference proteome</keyword>
<evidence type="ECO:0000313" key="2">
    <source>
        <dbReference type="EMBL" id="OAE31779.1"/>
    </source>
</evidence>
<dbReference type="Proteomes" id="UP000077202">
    <property type="component" value="Unassembled WGS sequence"/>
</dbReference>
<evidence type="ECO:0000313" key="3">
    <source>
        <dbReference type="Proteomes" id="UP000077202"/>
    </source>
</evidence>
<evidence type="ECO:0000256" key="1">
    <source>
        <dbReference type="SAM" id="MobiDB-lite"/>
    </source>
</evidence>
<name>A0A176WFB7_MARPO</name>
<feature type="region of interest" description="Disordered" evidence="1">
    <location>
        <begin position="16"/>
        <end position="49"/>
    </location>
</feature>
<gene>
    <name evidence="2" type="ORF">AXG93_3072s1020</name>
</gene>
<dbReference type="AlphaFoldDB" id="A0A176WFB7"/>
<feature type="region of interest" description="Disordered" evidence="1">
    <location>
        <begin position="108"/>
        <end position="139"/>
    </location>
</feature>
<sequence>MQVVCDHCGRTGHPPEQCFDLHPELKSGGRDRGKGAPRGQGSRDGRVVGAGATGRSVVSATPTIEATVVAWIEHLEKRLAAMASSGVGASTSHDGRGLLKCKCSPEVGKTSSMIPTPPRDPVVRTEASTSHIVSVETSSSATMEMATSMMRSPLFSATELIATRLMWRGYFV</sequence>
<reference evidence="2" key="1">
    <citation type="submission" date="2016-03" db="EMBL/GenBank/DDBJ databases">
        <title>Mechanisms controlling the formation of the plant cell surface in tip-growing cells are functionally conserved among land plants.</title>
        <authorList>
            <person name="Honkanen S."/>
            <person name="Jones V.A."/>
            <person name="Morieri G."/>
            <person name="Champion C."/>
            <person name="Hetherington A.J."/>
            <person name="Kelly S."/>
            <person name="Saint-Marcoux D."/>
            <person name="Proust H."/>
            <person name="Prescott H."/>
            <person name="Dolan L."/>
        </authorList>
    </citation>
    <scope>NUCLEOTIDE SEQUENCE [LARGE SCALE GENOMIC DNA]</scope>
    <source>
        <tissue evidence="2">Whole gametophyte</tissue>
    </source>
</reference>
<feature type="compositionally biased region" description="Basic and acidic residues" evidence="1">
    <location>
        <begin position="19"/>
        <end position="34"/>
    </location>
</feature>
<organism evidence="2 3">
    <name type="scientific">Marchantia polymorpha subsp. ruderalis</name>
    <dbReference type="NCBI Taxonomy" id="1480154"/>
    <lineage>
        <taxon>Eukaryota</taxon>
        <taxon>Viridiplantae</taxon>
        <taxon>Streptophyta</taxon>
        <taxon>Embryophyta</taxon>
        <taxon>Marchantiophyta</taxon>
        <taxon>Marchantiopsida</taxon>
        <taxon>Marchantiidae</taxon>
        <taxon>Marchantiales</taxon>
        <taxon>Marchantiaceae</taxon>
        <taxon>Marchantia</taxon>
    </lineage>
</organism>
<comment type="caution">
    <text evidence="2">The sequence shown here is derived from an EMBL/GenBank/DDBJ whole genome shotgun (WGS) entry which is preliminary data.</text>
</comment>
<accession>A0A176WFB7</accession>